<accession>A0A9P3U1Z0</accession>
<organism evidence="1 2">
    <name type="scientific">Clostridioides difficile</name>
    <name type="common">Peptoclostridium difficile</name>
    <dbReference type="NCBI Taxonomy" id="1496"/>
    <lineage>
        <taxon>Bacteria</taxon>
        <taxon>Bacillati</taxon>
        <taxon>Bacillota</taxon>
        <taxon>Clostridia</taxon>
        <taxon>Peptostreptococcales</taxon>
        <taxon>Peptostreptococcaceae</taxon>
        <taxon>Clostridioides</taxon>
    </lineage>
</organism>
<comment type="caution">
    <text evidence="1">The sequence shown here is derived from an EMBL/GenBank/DDBJ whole genome shotgun (WGS) entry which is preliminary data.</text>
</comment>
<protein>
    <submittedName>
        <fullName evidence="1">Uncharacterized protein</fullName>
    </submittedName>
</protein>
<reference evidence="1" key="2">
    <citation type="submission" date="2021-06" db="EMBL/GenBank/DDBJ databases">
        <authorList>
            <consortium name="NCBI Pathogen Detection Project"/>
        </authorList>
    </citation>
    <scope>NUCLEOTIDE SEQUENCE</scope>
    <source>
        <strain evidence="1">Clostridioides</strain>
    </source>
</reference>
<evidence type="ECO:0000313" key="2">
    <source>
        <dbReference type="Proteomes" id="UP000879542"/>
    </source>
</evidence>
<proteinExistence type="predicted"/>
<sequence>MGGNLLDNRSKFEEVQKTLTKKGKKFNVGIGKDEKGYFAYTHRARSKSYISKQDIPIKVLKFIESTG</sequence>
<name>A0A9P3U1Z0_CLODI</name>
<dbReference type="EMBL" id="DAEQIJ010000026">
    <property type="protein sequence ID" value="HBH2621759.1"/>
    <property type="molecule type" value="Genomic_DNA"/>
</dbReference>
<gene>
    <name evidence="1" type="ORF">KRQ00_003568</name>
</gene>
<dbReference type="AlphaFoldDB" id="A0A9P3U1Z0"/>
<reference evidence="1" key="1">
    <citation type="journal article" date="2018" name="Genome Biol.">
        <title>SKESA: strategic k-mer extension for scrupulous assemblies.</title>
        <authorList>
            <person name="Souvorov A."/>
            <person name="Agarwala R."/>
            <person name="Lipman D.J."/>
        </authorList>
    </citation>
    <scope>NUCLEOTIDE SEQUENCE</scope>
    <source>
        <strain evidence="1">Clostridioides</strain>
    </source>
</reference>
<dbReference type="Proteomes" id="UP000879542">
    <property type="component" value="Unassembled WGS sequence"/>
</dbReference>
<evidence type="ECO:0000313" key="1">
    <source>
        <dbReference type="EMBL" id="HBH2621759.1"/>
    </source>
</evidence>